<name>W2NUT7_PHYNI</name>
<gene>
    <name evidence="1" type="ORF">L914_03925</name>
</gene>
<reference evidence="1" key="1">
    <citation type="submission" date="2013-11" db="EMBL/GenBank/DDBJ databases">
        <title>The Genome Sequence of Phytophthora parasitica IAC_01/95.</title>
        <authorList>
            <consortium name="The Broad Institute Genomics Platform"/>
            <person name="Russ C."/>
            <person name="Tyler B."/>
            <person name="Panabieres F."/>
            <person name="Shan W."/>
            <person name="Tripathy S."/>
            <person name="Grunwald N."/>
            <person name="Machado M."/>
            <person name="Johnson C.S."/>
            <person name="Arredondo F."/>
            <person name="Hong C."/>
            <person name="Coffey M."/>
            <person name="Young S.K."/>
            <person name="Zeng Q."/>
            <person name="Gargeya S."/>
            <person name="Fitzgerald M."/>
            <person name="Abouelleil A."/>
            <person name="Alvarado L."/>
            <person name="Chapman S.B."/>
            <person name="Gainer-Dewar J."/>
            <person name="Goldberg J."/>
            <person name="Griggs A."/>
            <person name="Gujja S."/>
            <person name="Hansen M."/>
            <person name="Howarth C."/>
            <person name="Imamovic A."/>
            <person name="Ireland A."/>
            <person name="Larimer J."/>
            <person name="McCowan C."/>
            <person name="Murphy C."/>
            <person name="Pearson M."/>
            <person name="Poon T.W."/>
            <person name="Priest M."/>
            <person name="Roberts A."/>
            <person name="Saif S."/>
            <person name="Shea T."/>
            <person name="Sykes S."/>
            <person name="Wortman J."/>
            <person name="Nusbaum C."/>
            <person name="Birren B."/>
        </authorList>
    </citation>
    <scope>NUCLEOTIDE SEQUENCE [LARGE SCALE GENOMIC DNA]</scope>
    <source>
        <strain evidence="1">IAC_01/95</strain>
    </source>
</reference>
<sequence length="103" mass="12110">MYIVKVICEKTNPELSLPWAIERCKLEVVKQMHHHHRHGAGMWEFLQAMIAAISSGKFEMVKFLNETCGEELYRWLPTDKSDRVRPDENCEVSVPKRIQSHFL</sequence>
<evidence type="ECO:0000313" key="1">
    <source>
        <dbReference type="EMBL" id="ETM52457.1"/>
    </source>
</evidence>
<organism evidence="1">
    <name type="scientific">Phytophthora nicotianae</name>
    <name type="common">Potato buckeye rot agent</name>
    <name type="synonym">Phytophthora parasitica</name>
    <dbReference type="NCBI Taxonomy" id="4792"/>
    <lineage>
        <taxon>Eukaryota</taxon>
        <taxon>Sar</taxon>
        <taxon>Stramenopiles</taxon>
        <taxon>Oomycota</taxon>
        <taxon>Peronosporomycetes</taxon>
        <taxon>Peronosporales</taxon>
        <taxon>Peronosporaceae</taxon>
        <taxon>Phytophthora</taxon>
    </lineage>
</organism>
<proteinExistence type="predicted"/>
<dbReference type="Proteomes" id="UP000054532">
    <property type="component" value="Unassembled WGS sequence"/>
</dbReference>
<dbReference type="AlphaFoldDB" id="W2NUT7"/>
<accession>W2NUT7</accession>
<dbReference type="EMBL" id="KI691615">
    <property type="protein sequence ID" value="ETM52457.1"/>
    <property type="molecule type" value="Genomic_DNA"/>
</dbReference>
<protein>
    <submittedName>
        <fullName evidence="1">Uncharacterized protein</fullName>
    </submittedName>
</protein>